<dbReference type="SMART" id="SM00314">
    <property type="entry name" value="RA"/>
    <property type="match status" value="1"/>
</dbReference>
<dbReference type="GO" id="GO:0007165">
    <property type="term" value="P:signal transduction"/>
    <property type="evidence" value="ECO:0007669"/>
    <property type="project" value="InterPro"/>
</dbReference>
<dbReference type="STRING" id="7176.B0WUA2"/>
<dbReference type="FunCoup" id="B0WUA2">
    <property type="interactions" value="1"/>
</dbReference>
<feature type="compositionally biased region" description="Acidic residues" evidence="2">
    <location>
        <begin position="66"/>
        <end position="82"/>
    </location>
</feature>
<dbReference type="CDD" id="cd16123">
    <property type="entry name" value="RA_RASSF7_like"/>
    <property type="match status" value="1"/>
</dbReference>
<gene>
    <name evidence="5" type="primary">6043293</name>
    <name evidence="4" type="ORF">CpipJ_CPIJ011014</name>
</gene>
<feature type="region of interest" description="Disordered" evidence="2">
    <location>
        <begin position="194"/>
        <end position="230"/>
    </location>
</feature>
<dbReference type="InParanoid" id="B0WUA2"/>
<organism>
    <name type="scientific">Culex quinquefasciatus</name>
    <name type="common">Southern house mosquito</name>
    <name type="synonym">Culex pungens</name>
    <dbReference type="NCBI Taxonomy" id="7176"/>
    <lineage>
        <taxon>Eukaryota</taxon>
        <taxon>Metazoa</taxon>
        <taxon>Ecdysozoa</taxon>
        <taxon>Arthropoda</taxon>
        <taxon>Hexapoda</taxon>
        <taxon>Insecta</taxon>
        <taxon>Pterygota</taxon>
        <taxon>Neoptera</taxon>
        <taxon>Endopterygota</taxon>
        <taxon>Diptera</taxon>
        <taxon>Nematocera</taxon>
        <taxon>Culicoidea</taxon>
        <taxon>Culicidae</taxon>
        <taxon>Culicinae</taxon>
        <taxon>Culicini</taxon>
        <taxon>Culex</taxon>
        <taxon>Culex</taxon>
    </lineage>
</organism>
<feature type="region of interest" description="Disordered" evidence="2">
    <location>
        <begin position="319"/>
        <end position="367"/>
    </location>
</feature>
<evidence type="ECO:0000313" key="5">
    <source>
        <dbReference type="EnsemblMetazoa" id="CPIJ011014-PA"/>
    </source>
</evidence>
<dbReference type="PANTHER" id="PTHR15286:SF1">
    <property type="entry name" value="FI07216P"/>
    <property type="match status" value="1"/>
</dbReference>
<evidence type="ECO:0000259" key="3">
    <source>
        <dbReference type="PROSITE" id="PS50200"/>
    </source>
</evidence>
<keyword evidence="4" id="KW-0560">Oxidoreductase</keyword>
<dbReference type="OrthoDB" id="10034447at2759"/>
<dbReference type="Proteomes" id="UP000002320">
    <property type="component" value="Unassembled WGS sequence"/>
</dbReference>
<feature type="compositionally biased region" description="Polar residues" evidence="2">
    <location>
        <begin position="334"/>
        <end position="343"/>
    </location>
</feature>
<dbReference type="OMA" id="CPKQLFH"/>
<feature type="domain" description="Ras-associating" evidence="3">
    <location>
        <begin position="111"/>
        <end position="186"/>
    </location>
</feature>
<dbReference type="eggNOG" id="KOG1574">
    <property type="taxonomic scope" value="Eukaryota"/>
</dbReference>
<dbReference type="GO" id="GO:0004497">
    <property type="term" value="F:monooxygenase activity"/>
    <property type="evidence" value="ECO:0007669"/>
    <property type="project" value="UniProtKB-KW"/>
</dbReference>
<name>B0WUA2_CULQU</name>
<dbReference type="SUPFAM" id="SSF54236">
    <property type="entry name" value="Ubiquitin-like"/>
    <property type="match status" value="1"/>
</dbReference>
<dbReference type="InterPro" id="IPR029071">
    <property type="entry name" value="Ubiquitin-like_domsf"/>
</dbReference>
<keyword evidence="6" id="KW-1185">Reference proteome</keyword>
<evidence type="ECO:0000256" key="2">
    <source>
        <dbReference type="SAM" id="MobiDB-lite"/>
    </source>
</evidence>
<dbReference type="KEGG" id="cqu:CpipJ_CPIJ011014"/>
<sequence length="593" mass="65575">MNNATTATIGRLANPALAQLATSTPNVGTSELPVGAAVFAGPKECWVLPSNHPLMTPRLGTREIPSEDDEDEEDEGDEEISDGESCGTVSDYSTDEIPVWIKGEQRFISGVTEETTCADLIEALIQQENLAVEAVGTSVEPKEYCITERWRQVEQILDGKTKIWQIWSAWGKAQPEVKFILRRLDGSHGLALASTSGSAPSGLKATAAAAGTERDKDSGRGSPTGSINSAIVRRKRHRAHKSSFAWMTHGTTIHPKSSKNSIERLMKLILEQGDIIQQQLTKLRDRELQISKIEDDRHRLREREHGKNYLLETYLKGLSEATQEDDPTAGGDSGITSEATTAASPEVESCRDAESPGTSSTEKDGGLKEQIRMLEKIVQINKQIVKEEESAVKLYDRIRRYQLDIPNQSPEQVKENLTKVNASLEKSQSELMEVDESLKHSEITLREKNLLLKRLEEELEEEEHQANVIMDFSQPNPVLSISRMGPPAEAAGPLHDPLPAHHPSYPLYTINEQQNSTLPRNQRFPITPQSAPAPITVHQINKFIQSNSKLGNNCSAMLDDKICPKKLFNSALFEGRDGPPHLDHDLACMGTLV</sequence>
<dbReference type="AlphaFoldDB" id="B0WUA2"/>
<dbReference type="InterPro" id="IPR033593">
    <property type="entry name" value="N-RASSF"/>
</dbReference>
<dbReference type="PANTHER" id="PTHR15286">
    <property type="entry name" value="RAS-ASSOCIATING DOMAIN CONTAINING PROTEIN"/>
    <property type="match status" value="1"/>
</dbReference>
<feature type="coiled-coil region" evidence="1">
    <location>
        <begin position="438"/>
        <end position="472"/>
    </location>
</feature>
<dbReference type="PROSITE" id="PS50200">
    <property type="entry name" value="RA"/>
    <property type="match status" value="1"/>
</dbReference>
<accession>B0WUA2</accession>
<dbReference type="EMBL" id="DS232102">
    <property type="protein sequence ID" value="EDS34873.1"/>
    <property type="molecule type" value="Genomic_DNA"/>
</dbReference>
<dbReference type="VEuPathDB" id="VectorBase:CPIJ011014"/>
<dbReference type="EnsemblMetazoa" id="CPIJ011014-RA">
    <property type="protein sequence ID" value="CPIJ011014-PA"/>
    <property type="gene ID" value="CPIJ011014"/>
</dbReference>
<dbReference type="InterPro" id="IPR000159">
    <property type="entry name" value="RA_dom"/>
</dbReference>
<feature type="region of interest" description="Disordered" evidence="2">
    <location>
        <begin position="56"/>
        <end position="91"/>
    </location>
</feature>
<proteinExistence type="predicted"/>
<dbReference type="HOGENOM" id="CLU_452147_0_0_1"/>
<keyword evidence="1" id="KW-0175">Coiled coil</keyword>
<keyword evidence="4" id="KW-0503">Monooxygenase</keyword>
<reference evidence="5" key="2">
    <citation type="submission" date="2020-05" db="UniProtKB">
        <authorList>
            <consortium name="EnsemblMetazoa"/>
        </authorList>
    </citation>
    <scope>IDENTIFICATION</scope>
    <source>
        <strain evidence="5">JHB</strain>
    </source>
</reference>
<reference evidence="4" key="1">
    <citation type="submission" date="2007-03" db="EMBL/GenBank/DDBJ databases">
        <title>Annotation of Culex pipiens quinquefasciatus.</title>
        <authorList>
            <consortium name="The Broad Institute Genome Sequencing Platform"/>
            <person name="Atkinson P.W."/>
            <person name="Hemingway J."/>
            <person name="Christensen B.M."/>
            <person name="Higgs S."/>
            <person name="Kodira C."/>
            <person name="Hannick L."/>
            <person name="Megy K."/>
            <person name="O'Leary S."/>
            <person name="Pearson M."/>
            <person name="Haas B.J."/>
            <person name="Mauceli E."/>
            <person name="Wortman J.R."/>
            <person name="Lee N.H."/>
            <person name="Guigo R."/>
            <person name="Stanke M."/>
            <person name="Alvarado L."/>
            <person name="Amedeo P."/>
            <person name="Antoine C.H."/>
            <person name="Arensburger P."/>
            <person name="Bidwell S.L."/>
            <person name="Crawford M."/>
            <person name="Camaro F."/>
            <person name="Devon K."/>
            <person name="Engels R."/>
            <person name="Hammond M."/>
            <person name="Howarth C."/>
            <person name="Koehrsen M."/>
            <person name="Lawson D."/>
            <person name="Montgomery P."/>
            <person name="Nene V."/>
            <person name="Nusbaum C."/>
            <person name="Puiu D."/>
            <person name="Romero-Severson J."/>
            <person name="Severson D.W."/>
            <person name="Shumway M."/>
            <person name="Sisk P."/>
            <person name="Stolte C."/>
            <person name="Zeng Q."/>
            <person name="Eisenstadt E."/>
            <person name="Fraser-Liggett C."/>
            <person name="Strausberg R."/>
            <person name="Galagan J."/>
            <person name="Birren B."/>
            <person name="Collins F.H."/>
        </authorList>
    </citation>
    <scope>NUCLEOTIDE SEQUENCE [LARGE SCALE GENOMIC DNA]</scope>
    <source>
        <strain evidence="4">JHB</strain>
    </source>
</reference>
<evidence type="ECO:0000313" key="4">
    <source>
        <dbReference type="EMBL" id="EDS34873.1"/>
    </source>
</evidence>
<evidence type="ECO:0000313" key="6">
    <source>
        <dbReference type="Proteomes" id="UP000002320"/>
    </source>
</evidence>
<protein>
    <submittedName>
        <fullName evidence="4 5">Peptidylglycine alpha-amidating monooxygenase COOH-terminal interactor protein-1</fullName>
    </submittedName>
</protein>
<evidence type="ECO:0000256" key="1">
    <source>
        <dbReference type="SAM" id="Coils"/>
    </source>
</evidence>
<dbReference type="Gene3D" id="3.10.20.90">
    <property type="entry name" value="Phosphatidylinositol 3-kinase Catalytic Subunit, Chain A, domain 1"/>
    <property type="match status" value="1"/>
</dbReference>
<dbReference type="VEuPathDB" id="VectorBase:CQUJHB003878"/>